<dbReference type="EMBL" id="RQTK01001429">
    <property type="protein sequence ID" value="RUS70352.1"/>
    <property type="molecule type" value="Genomic_DNA"/>
</dbReference>
<dbReference type="STRING" id="188477.A0A3S1AYA5"/>
<dbReference type="InterPro" id="IPR042097">
    <property type="entry name" value="Aminopeptidase_N-like_N_sf"/>
</dbReference>
<dbReference type="GO" id="GO:0016020">
    <property type="term" value="C:membrane"/>
    <property type="evidence" value="ECO:0007669"/>
    <property type="project" value="TreeGrafter"/>
</dbReference>
<dbReference type="Proteomes" id="UP000271974">
    <property type="component" value="Unassembled WGS sequence"/>
</dbReference>
<dbReference type="PANTHER" id="PTHR11533:SF294">
    <property type="entry name" value="THYROTROPIN-RELEASING HORMONE-DEGRADING ECTOENZYME"/>
    <property type="match status" value="1"/>
</dbReference>
<dbReference type="GO" id="GO:0005615">
    <property type="term" value="C:extracellular space"/>
    <property type="evidence" value="ECO:0007669"/>
    <property type="project" value="TreeGrafter"/>
</dbReference>
<reference evidence="2 3" key="1">
    <citation type="submission" date="2019-01" db="EMBL/GenBank/DDBJ databases">
        <title>A draft genome assembly of the solar-powered sea slug Elysia chlorotica.</title>
        <authorList>
            <person name="Cai H."/>
            <person name="Li Q."/>
            <person name="Fang X."/>
            <person name="Li J."/>
            <person name="Curtis N.E."/>
            <person name="Altenburger A."/>
            <person name="Shibata T."/>
            <person name="Feng M."/>
            <person name="Maeda T."/>
            <person name="Schwartz J.A."/>
            <person name="Shigenobu S."/>
            <person name="Lundholm N."/>
            <person name="Nishiyama T."/>
            <person name="Yang H."/>
            <person name="Hasebe M."/>
            <person name="Li S."/>
            <person name="Pierce S.K."/>
            <person name="Wang J."/>
        </authorList>
    </citation>
    <scope>NUCLEOTIDE SEQUENCE [LARGE SCALE GENOMIC DNA]</scope>
    <source>
        <strain evidence="2">EC2010</strain>
        <tissue evidence="2">Whole organism of an adult</tissue>
    </source>
</reference>
<dbReference type="Pfam" id="PF17900">
    <property type="entry name" value="Peptidase_M1_N"/>
    <property type="match status" value="1"/>
</dbReference>
<protein>
    <recommendedName>
        <fullName evidence="1">Aminopeptidase N-like N-terminal domain-containing protein</fullName>
    </recommendedName>
</protein>
<dbReference type="GO" id="GO:0005737">
    <property type="term" value="C:cytoplasm"/>
    <property type="evidence" value="ECO:0007669"/>
    <property type="project" value="TreeGrafter"/>
</dbReference>
<evidence type="ECO:0000313" key="3">
    <source>
        <dbReference type="Proteomes" id="UP000271974"/>
    </source>
</evidence>
<dbReference type="PANTHER" id="PTHR11533">
    <property type="entry name" value="PROTEASE M1 ZINC METALLOPROTEASE"/>
    <property type="match status" value="1"/>
</dbReference>
<dbReference type="InterPro" id="IPR045357">
    <property type="entry name" value="Aminopeptidase_N-like_N"/>
</dbReference>
<feature type="non-terminal residue" evidence="2">
    <location>
        <position position="216"/>
    </location>
</feature>
<evidence type="ECO:0000259" key="1">
    <source>
        <dbReference type="Pfam" id="PF17900"/>
    </source>
</evidence>
<name>A0A3S1AYA5_ELYCH</name>
<organism evidence="2 3">
    <name type="scientific">Elysia chlorotica</name>
    <name type="common">Eastern emerald elysia</name>
    <name type="synonym">Sea slug</name>
    <dbReference type="NCBI Taxonomy" id="188477"/>
    <lineage>
        <taxon>Eukaryota</taxon>
        <taxon>Metazoa</taxon>
        <taxon>Spiralia</taxon>
        <taxon>Lophotrochozoa</taxon>
        <taxon>Mollusca</taxon>
        <taxon>Gastropoda</taxon>
        <taxon>Heterobranchia</taxon>
        <taxon>Euthyneura</taxon>
        <taxon>Panpulmonata</taxon>
        <taxon>Sacoglossa</taxon>
        <taxon>Placobranchoidea</taxon>
        <taxon>Plakobranchidae</taxon>
        <taxon>Elysia</taxon>
    </lineage>
</organism>
<dbReference type="InterPro" id="IPR050344">
    <property type="entry name" value="Peptidase_M1_aminopeptidases"/>
</dbReference>
<comment type="caution">
    <text evidence="2">The sequence shown here is derived from an EMBL/GenBank/DDBJ whole genome shotgun (WGS) entry which is preliminary data.</text>
</comment>
<dbReference type="SUPFAM" id="SSF63737">
    <property type="entry name" value="Leukotriene A4 hydrolase N-terminal domain"/>
    <property type="match status" value="1"/>
</dbReference>
<evidence type="ECO:0000313" key="2">
    <source>
        <dbReference type="EMBL" id="RUS70352.1"/>
    </source>
</evidence>
<proteinExistence type="predicted"/>
<gene>
    <name evidence="2" type="ORF">EGW08_021885</name>
</gene>
<dbReference type="GO" id="GO:0043171">
    <property type="term" value="P:peptide catabolic process"/>
    <property type="evidence" value="ECO:0007669"/>
    <property type="project" value="TreeGrafter"/>
</dbReference>
<dbReference type="GO" id="GO:0042277">
    <property type="term" value="F:peptide binding"/>
    <property type="evidence" value="ECO:0007669"/>
    <property type="project" value="TreeGrafter"/>
</dbReference>
<accession>A0A3S1AYA5</accession>
<dbReference type="GO" id="GO:0070006">
    <property type="term" value="F:metalloaminopeptidase activity"/>
    <property type="evidence" value="ECO:0007669"/>
    <property type="project" value="TreeGrafter"/>
</dbReference>
<dbReference type="AlphaFoldDB" id="A0A3S1AYA5"/>
<dbReference type="GO" id="GO:0006508">
    <property type="term" value="P:proteolysis"/>
    <property type="evidence" value="ECO:0007669"/>
    <property type="project" value="TreeGrafter"/>
</dbReference>
<dbReference type="OrthoDB" id="6154736at2759"/>
<dbReference type="Gene3D" id="2.60.40.1730">
    <property type="entry name" value="tricorn interacting facor f3 domain"/>
    <property type="match status" value="1"/>
</dbReference>
<keyword evidence="3" id="KW-1185">Reference proteome</keyword>
<dbReference type="GO" id="GO:0008270">
    <property type="term" value="F:zinc ion binding"/>
    <property type="evidence" value="ECO:0007669"/>
    <property type="project" value="TreeGrafter"/>
</dbReference>
<feature type="non-terminal residue" evidence="2">
    <location>
        <position position="1"/>
    </location>
</feature>
<sequence>PVTPVTPVAPVAPVVTEAPTTTTTVSSTPATVTDVRLPDTIMPVHYDVELTPMFFADDPKDFTFSGKTTLIVECKNSTSTISVHAKDIVINQTAIRFEGEVPRRNDPRFLNMEIDDKREFINLHLSKDLTVGQRYKIFLSYSAKLKSDLHGLYYSKYSRGNDTVYMVTTQFQATDARRAFPCFDEPALKATFNITLVRPEHLISISNMPIIDNSTT</sequence>
<feature type="domain" description="Aminopeptidase N-like N-terminal" evidence="1">
    <location>
        <begin position="43"/>
        <end position="213"/>
    </location>
</feature>